<dbReference type="STRING" id="563192.HMPREF0179_01217"/>
<comment type="caution">
    <text evidence="17">The sequence shown here is derived from an EMBL/GenBank/DDBJ whole genome shotgun (WGS) entry which is preliminary data.</text>
</comment>
<dbReference type="GO" id="GO:0044281">
    <property type="term" value="P:small molecule metabolic process"/>
    <property type="evidence" value="ECO:0007669"/>
    <property type="project" value="UniProtKB-ARBA"/>
</dbReference>
<dbReference type="GO" id="GO:0046872">
    <property type="term" value="F:metal ion binding"/>
    <property type="evidence" value="ECO:0007669"/>
    <property type="project" value="UniProtKB-UniRule"/>
</dbReference>
<keyword evidence="17" id="KW-0670">Pyruvate</keyword>
<dbReference type="SUPFAM" id="SSF52922">
    <property type="entry name" value="TK C-terminal domain-like"/>
    <property type="match status" value="1"/>
</dbReference>
<evidence type="ECO:0000256" key="11">
    <source>
        <dbReference type="ARBA" id="ARBA00023014"/>
    </source>
</evidence>
<dbReference type="FunFam" id="3.40.50.970:FF:000039">
    <property type="entry name" value="Indolepyruvate oxidoreductase subunit IorA"/>
    <property type="match status" value="1"/>
</dbReference>
<dbReference type="Gene3D" id="3.40.50.920">
    <property type="match status" value="1"/>
</dbReference>
<evidence type="ECO:0000256" key="9">
    <source>
        <dbReference type="ARBA" id="ARBA00023002"/>
    </source>
</evidence>
<dbReference type="GO" id="GO:0030976">
    <property type="term" value="F:thiamine pyrophosphate binding"/>
    <property type="evidence" value="ECO:0007669"/>
    <property type="project" value="InterPro"/>
</dbReference>
<feature type="binding site" evidence="15">
    <location>
        <position position="609"/>
    </location>
    <ligand>
        <name>[4Fe-4S] cluster</name>
        <dbReference type="ChEBI" id="CHEBI:49883"/>
        <label>2</label>
    </ligand>
</feature>
<evidence type="ECO:0000256" key="3">
    <source>
        <dbReference type="ARBA" id="ARBA00012812"/>
    </source>
</evidence>
<evidence type="ECO:0000313" key="17">
    <source>
        <dbReference type="EMBL" id="EFV44987.1"/>
    </source>
</evidence>
<keyword evidence="9 14" id="KW-0560">Oxidoreductase</keyword>
<dbReference type="PROSITE" id="PS51379">
    <property type="entry name" value="4FE4S_FER_2"/>
    <property type="match status" value="2"/>
</dbReference>
<accession>E5Y4V4</accession>
<dbReference type="InterPro" id="IPR009014">
    <property type="entry name" value="Transketo_C/PFOR_II"/>
</dbReference>
<dbReference type="PANTHER" id="PTHR43710:SF7">
    <property type="entry name" value="INDOLEPYRUVATE OXIDOREDUCTASE SUBUNIT IORA"/>
    <property type="match status" value="1"/>
</dbReference>
<keyword evidence="7 14" id="KW-0479">Metal-binding</keyword>
<feature type="binding site" evidence="15">
    <location>
        <position position="606"/>
    </location>
    <ligand>
        <name>[4Fe-4S] cluster</name>
        <dbReference type="ChEBI" id="CHEBI:49883"/>
        <label>2</label>
    </ligand>
</feature>
<dbReference type="PIRSF" id="PIRSF006439">
    <property type="entry name" value="Indolepyruvate_ferr_oxidored"/>
    <property type="match status" value="1"/>
</dbReference>
<keyword evidence="11 14" id="KW-0411">Iron-sulfur</keyword>
<evidence type="ECO:0000256" key="2">
    <source>
        <dbReference type="ARBA" id="ARBA00011238"/>
    </source>
</evidence>
<dbReference type="GO" id="GO:0043805">
    <property type="term" value="F:indolepyruvate ferredoxin oxidoreductase activity"/>
    <property type="evidence" value="ECO:0007669"/>
    <property type="project" value="UniProtKB-UniRule"/>
</dbReference>
<dbReference type="EMBL" id="ADCP02000001">
    <property type="protein sequence ID" value="EFV44987.1"/>
    <property type="molecule type" value="Genomic_DNA"/>
</dbReference>
<feature type="binding site" evidence="15">
    <location>
        <position position="577"/>
    </location>
    <ligand>
        <name>[4Fe-4S] cluster</name>
        <dbReference type="ChEBI" id="CHEBI:49883"/>
        <label>1</label>
    </ligand>
</feature>
<dbReference type="SUPFAM" id="SSF54862">
    <property type="entry name" value="4Fe-4S ferredoxins"/>
    <property type="match status" value="1"/>
</dbReference>
<dbReference type="InterPro" id="IPR017896">
    <property type="entry name" value="4Fe4S_Fe-S-bd"/>
</dbReference>
<dbReference type="Pfam" id="PF13237">
    <property type="entry name" value="Fer4_10"/>
    <property type="match status" value="1"/>
</dbReference>
<dbReference type="AlphaFoldDB" id="E5Y4V4"/>
<keyword evidence="5 14" id="KW-0813">Transport</keyword>
<dbReference type="HOGENOM" id="CLU_017727_0_0_7"/>
<feature type="binding site" evidence="15">
    <location>
        <position position="603"/>
    </location>
    <ligand>
        <name>[4Fe-4S] cluster</name>
        <dbReference type="ChEBI" id="CHEBI:49883"/>
        <label>2</label>
    </ligand>
</feature>
<dbReference type="InterPro" id="IPR011766">
    <property type="entry name" value="TPP_enzyme_TPP-bd"/>
</dbReference>
<evidence type="ECO:0000256" key="15">
    <source>
        <dbReference type="PIRSR" id="PIRSR006439-50"/>
    </source>
</evidence>
<organism evidence="17 18">
    <name type="scientific">Bilophila wadsworthia (strain 3_1_6)</name>
    <dbReference type="NCBI Taxonomy" id="563192"/>
    <lineage>
        <taxon>Bacteria</taxon>
        <taxon>Pseudomonadati</taxon>
        <taxon>Thermodesulfobacteriota</taxon>
        <taxon>Desulfovibrionia</taxon>
        <taxon>Desulfovibrionales</taxon>
        <taxon>Desulfovibrionaceae</taxon>
        <taxon>Bilophila</taxon>
    </lineage>
</organism>
<dbReference type="GO" id="GO:0051539">
    <property type="term" value="F:4 iron, 4 sulfur cluster binding"/>
    <property type="evidence" value="ECO:0007669"/>
    <property type="project" value="UniProtKB-UniRule"/>
</dbReference>
<dbReference type="PANTHER" id="PTHR43710">
    <property type="entry name" value="2-HYDROXYACYL-COA LYASE"/>
    <property type="match status" value="1"/>
</dbReference>
<keyword evidence="10 14" id="KW-0408">Iron</keyword>
<evidence type="ECO:0000256" key="7">
    <source>
        <dbReference type="ARBA" id="ARBA00022723"/>
    </source>
</evidence>
<feature type="domain" description="4Fe-4S ferredoxin-type" evidence="16">
    <location>
        <begin position="565"/>
        <end position="587"/>
    </location>
</feature>
<dbReference type="Pfam" id="PF02775">
    <property type="entry name" value="TPP_enzyme_C"/>
    <property type="match status" value="1"/>
</dbReference>
<evidence type="ECO:0000256" key="8">
    <source>
        <dbReference type="ARBA" id="ARBA00022982"/>
    </source>
</evidence>
<reference evidence="17 18" key="1">
    <citation type="submission" date="2010-10" db="EMBL/GenBank/DDBJ databases">
        <authorList>
            <consortium name="The Broad Institute Genome Sequencing Platform"/>
            <person name="Ward D."/>
            <person name="Earl A."/>
            <person name="Feldgarden M."/>
            <person name="Young S.K."/>
            <person name="Gargeya S."/>
            <person name="Zeng Q."/>
            <person name="Alvarado L."/>
            <person name="Berlin A."/>
            <person name="Bochicchio J."/>
            <person name="Chapman S.B."/>
            <person name="Chen Z."/>
            <person name="Freedman E."/>
            <person name="Gellesch M."/>
            <person name="Goldberg J."/>
            <person name="Griggs A."/>
            <person name="Gujja S."/>
            <person name="Heilman E."/>
            <person name="Heiman D."/>
            <person name="Howarth C."/>
            <person name="Mehta T."/>
            <person name="Neiman D."/>
            <person name="Pearson M."/>
            <person name="Roberts A."/>
            <person name="Saif S."/>
            <person name="Shea T."/>
            <person name="Shenoy N."/>
            <person name="Sisk P."/>
            <person name="Stolte C."/>
            <person name="Sykes S."/>
            <person name="White J."/>
            <person name="Yandava C."/>
            <person name="Allen-Vercoe E."/>
            <person name="Sibley C."/>
            <person name="Ambrose C.E."/>
            <person name="Strauss J."/>
            <person name="Daigneault M."/>
            <person name="Haas B."/>
            <person name="Nusbaum C."/>
            <person name="Birren B."/>
        </authorList>
    </citation>
    <scope>NUCLEOTIDE SEQUENCE [LARGE SCALE GENOMIC DNA]</scope>
    <source>
        <strain evidence="17 18">3_1_6</strain>
    </source>
</reference>
<dbReference type="CDD" id="cd07034">
    <property type="entry name" value="TPP_PYR_PFOR_IOR-alpha_like"/>
    <property type="match status" value="1"/>
</dbReference>
<dbReference type="InterPro" id="IPR002880">
    <property type="entry name" value="Pyrv_Fd/Flavodoxin_OxRdtase_N"/>
</dbReference>
<feature type="binding site" evidence="15">
    <location>
        <position position="580"/>
    </location>
    <ligand>
        <name>[4Fe-4S] cluster</name>
        <dbReference type="ChEBI" id="CHEBI:49883"/>
        <label>1</label>
    </ligand>
</feature>
<comment type="function">
    <text evidence="1 14">Catalyzes the ferredoxin-dependent oxidative decarboxylation of arylpyruvates.</text>
</comment>
<dbReference type="EC" id="1.2.7.8" evidence="3 14"/>
<dbReference type="Pfam" id="PF01855">
    <property type="entry name" value="POR_N"/>
    <property type="match status" value="1"/>
</dbReference>
<comment type="subunit">
    <text evidence="2">Heterodimer of the IorA and IorB subunits.</text>
</comment>
<feature type="binding site" evidence="15">
    <location>
        <position position="586"/>
    </location>
    <ligand>
        <name>[4Fe-4S] cluster</name>
        <dbReference type="ChEBI" id="CHEBI:49883"/>
        <label>2</label>
    </ligand>
</feature>
<dbReference type="PROSITE" id="PS00198">
    <property type="entry name" value="4FE4S_FER_1"/>
    <property type="match status" value="1"/>
</dbReference>
<feature type="binding site" evidence="15">
    <location>
        <position position="574"/>
    </location>
    <ligand>
        <name>[4Fe-4S] cluster</name>
        <dbReference type="ChEBI" id="CHEBI:49883"/>
        <label>1</label>
    </ligand>
</feature>
<dbReference type="InterPro" id="IPR017721">
    <property type="entry name" value="IorA"/>
</dbReference>
<gene>
    <name evidence="17" type="ORF">HMPREF0179_01217</name>
</gene>
<feature type="binding site" evidence="15">
    <location>
        <position position="613"/>
    </location>
    <ligand>
        <name>[4Fe-4S] cluster</name>
        <dbReference type="ChEBI" id="CHEBI:49883"/>
        <label>1</label>
    </ligand>
</feature>
<feature type="domain" description="4Fe-4S ferredoxin-type" evidence="16">
    <location>
        <begin position="594"/>
        <end position="622"/>
    </location>
</feature>
<dbReference type="Gene3D" id="3.40.50.970">
    <property type="match status" value="2"/>
</dbReference>
<evidence type="ECO:0000256" key="14">
    <source>
        <dbReference type="PIRNR" id="PIRNR006439"/>
    </source>
</evidence>
<dbReference type="InterPro" id="IPR029061">
    <property type="entry name" value="THDP-binding"/>
</dbReference>
<dbReference type="eggNOG" id="COG4231">
    <property type="taxonomic scope" value="Bacteria"/>
</dbReference>
<protein>
    <recommendedName>
        <fullName evidence="4 14">Indolepyruvate oxidoreductase subunit IorA</fullName>
        <shortName evidence="14">IOR</shortName>
        <ecNumber evidence="3 14">1.2.7.8</ecNumber>
    </recommendedName>
    <alternativeName>
        <fullName evidence="12 14">Indolepyruvate ferredoxin oxidoreductase subunit alpha</fullName>
    </alternativeName>
</protein>
<comment type="catalytic activity">
    <reaction evidence="13 14">
        <text>indole-3-pyruvate + 2 oxidized [2Fe-2S]-[ferredoxin] + CoA = (indol-3-yl)acetyl-CoA + 2 reduced [2Fe-2S]-[ferredoxin] + CO2 + H(+)</text>
        <dbReference type="Rhea" id="RHEA:12645"/>
        <dbReference type="Rhea" id="RHEA-COMP:10000"/>
        <dbReference type="Rhea" id="RHEA-COMP:10001"/>
        <dbReference type="ChEBI" id="CHEBI:15378"/>
        <dbReference type="ChEBI" id="CHEBI:16526"/>
        <dbReference type="ChEBI" id="CHEBI:17640"/>
        <dbReference type="ChEBI" id="CHEBI:33737"/>
        <dbReference type="ChEBI" id="CHEBI:33738"/>
        <dbReference type="ChEBI" id="CHEBI:57271"/>
        <dbReference type="ChEBI" id="CHEBI:57287"/>
        <dbReference type="EC" id="1.2.7.8"/>
    </reaction>
</comment>
<dbReference type="NCBIfam" id="TIGR03336">
    <property type="entry name" value="IOR_alpha"/>
    <property type="match status" value="1"/>
</dbReference>
<dbReference type="InterPro" id="IPR045025">
    <property type="entry name" value="HACL1-like"/>
</dbReference>
<evidence type="ECO:0000256" key="5">
    <source>
        <dbReference type="ARBA" id="ARBA00022448"/>
    </source>
</evidence>
<keyword evidence="18" id="KW-1185">Reference proteome</keyword>
<evidence type="ECO:0000256" key="1">
    <source>
        <dbReference type="ARBA" id="ARBA00002995"/>
    </source>
</evidence>
<dbReference type="OrthoDB" id="9804603at2"/>
<dbReference type="RefSeq" id="WP_005026177.1">
    <property type="nucleotide sequence ID" value="NZ_KE150238.1"/>
</dbReference>
<keyword evidence="8 14" id="KW-0249">Electron transport</keyword>
<comment type="cofactor">
    <cofactor evidence="14 15">
        <name>[4Fe-4S] cluster</name>
        <dbReference type="ChEBI" id="CHEBI:49883"/>
    </cofactor>
    <text evidence="14 15">Binds 2 [4Fe-4S] clusters. In this family the first cluster has a non-standard and varying [4Fe-4S] binding motif CX(2)CX(2)CX(4-5)CP.</text>
</comment>
<evidence type="ECO:0000256" key="4">
    <source>
        <dbReference type="ARBA" id="ARBA00017710"/>
    </source>
</evidence>
<evidence type="ECO:0000256" key="6">
    <source>
        <dbReference type="ARBA" id="ARBA00022485"/>
    </source>
</evidence>
<dbReference type="GeneID" id="78086349"/>
<dbReference type="Gene3D" id="3.30.70.20">
    <property type="match status" value="1"/>
</dbReference>
<sequence length="622" mass="66431">MSVLLEREIGKKALLMGNEALVRGAYEAGLDYASCYPGTPSSEVSNLLYELQGAGGFRMDFATNEKVAMEAVAGASMGGLNCLTAMKHVGLNVASDPLGTLTYLGVRGSLVVYSADDPSMFSSQNEQDNRQYARLFGLPCFEPATAQEMKDMTVAAFALSAQMGMPVMVRATTRVAHSRGVVELGDIRPKAGPRHYEKDYAFVPLPGNAVRHHKRLVERMRSLVPVSDASPFNRVEGPADTRLGVVASSAAVNYVLDAVKECGLSDTVGVFRLGMAWPLPENALLEFLRGKDTVLVLEELEPLVEEALRAMAQKNGLTLTILGKGTADLSTLYEYTPARVSAAVAEAFGVADVTPAPLDLTDAPQLVNRPPSLCAGCPHRMSYYGVKLGCEGRDVIFATDIGCYSLGFMPPLRMADIGVCMGAAASMPAGLELAVGPEQRIVGFIGDSTLFHSGLTGIANAVYNHHRFVLVVLDNMVTAMTGHQPSPGRDASLPQAPGTPPLTSIDMEAVIRALGVEHIQTVRPTNLKKVAEATRAALDHDGVSVIICREPCPLHMRRLSKAKKPVFGIDGERCVNCHTCVDTFGCPAFQLRDGKVSIDPVQCIGCAVCAQVCPNNAIRPQK</sequence>
<evidence type="ECO:0000256" key="13">
    <source>
        <dbReference type="ARBA" id="ARBA00048332"/>
    </source>
</evidence>
<dbReference type="CDD" id="cd02008">
    <property type="entry name" value="TPP_IOR_alpha"/>
    <property type="match status" value="1"/>
</dbReference>
<evidence type="ECO:0000256" key="10">
    <source>
        <dbReference type="ARBA" id="ARBA00023004"/>
    </source>
</evidence>
<dbReference type="InterPro" id="IPR017900">
    <property type="entry name" value="4Fe4S_Fe_S_CS"/>
</dbReference>
<dbReference type="Proteomes" id="UP000006034">
    <property type="component" value="Unassembled WGS sequence"/>
</dbReference>
<reference evidence="17 18" key="2">
    <citation type="submission" date="2013-04" db="EMBL/GenBank/DDBJ databases">
        <title>The Genome Sequence of Bilophila wadsworthia 3_1_6.</title>
        <authorList>
            <consortium name="The Broad Institute Genomics Platform"/>
            <person name="Earl A."/>
            <person name="Ward D."/>
            <person name="Feldgarden M."/>
            <person name="Gevers D."/>
            <person name="Sibley C."/>
            <person name="Strauss J."/>
            <person name="Allen-Vercoe E."/>
            <person name="Walker B."/>
            <person name="Young S."/>
            <person name="Zeng Q."/>
            <person name="Gargeya S."/>
            <person name="Fitzgerald M."/>
            <person name="Haas B."/>
            <person name="Abouelleil A."/>
            <person name="Allen A.W."/>
            <person name="Alvarado L."/>
            <person name="Arachchi H.M."/>
            <person name="Berlin A.M."/>
            <person name="Chapman S.B."/>
            <person name="Gainer-Dewar J."/>
            <person name="Goldberg J."/>
            <person name="Griggs A."/>
            <person name="Gujja S."/>
            <person name="Hansen M."/>
            <person name="Howarth C."/>
            <person name="Imamovic A."/>
            <person name="Ireland A."/>
            <person name="Larimer J."/>
            <person name="McCowan C."/>
            <person name="Murphy C."/>
            <person name="Pearson M."/>
            <person name="Poon T.W."/>
            <person name="Priest M."/>
            <person name="Roberts A."/>
            <person name="Saif S."/>
            <person name="Shea T."/>
            <person name="Sisk P."/>
            <person name="Sykes S."/>
            <person name="Wortman J."/>
            <person name="Nusbaum C."/>
            <person name="Birren B."/>
        </authorList>
    </citation>
    <scope>NUCLEOTIDE SEQUENCE [LARGE SCALE GENOMIC DNA]</scope>
    <source>
        <strain evidence="17 18">3_1_6</strain>
    </source>
</reference>
<dbReference type="SUPFAM" id="SSF52518">
    <property type="entry name" value="Thiamin diphosphate-binding fold (THDP-binding)"/>
    <property type="match status" value="2"/>
</dbReference>
<evidence type="ECO:0000256" key="12">
    <source>
        <dbReference type="ARBA" id="ARBA00030514"/>
    </source>
</evidence>
<evidence type="ECO:0000313" key="18">
    <source>
        <dbReference type="Proteomes" id="UP000006034"/>
    </source>
</evidence>
<name>E5Y4V4_BILW3</name>
<evidence type="ECO:0000259" key="16">
    <source>
        <dbReference type="PROSITE" id="PS51379"/>
    </source>
</evidence>
<keyword evidence="6 14" id="KW-0004">4Fe-4S</keyword>
<proteinExistence type="predicted"/>